<name>A0A432YQN8_9GAMM</name>
<dbReference type="CDD" id="cd03190">
    <property type="entry name" value="GST_C_Omega_like"/>
    <property type="match status" value="1"/>
</dbReference>
<reference evidence="6" key="1">
    <citation type="journal article" date="2018" name="Front. Microbiol.">
        <title>Genome-Based Analysis Reveals the Taxonomy and Diversity of the Family Idiomarinaceae.</title>
        <authorList>
            <person name="Liu Y."/>
            <person name="Lai Q."/>
            <person name="Shao Z."/>
        </authorList>
    </citation>
    <scope>NUCLEOTIDE SEQUENCE [LARGE SCALE GENOMIC DNA]</scope>
    <source>
        <strain evidence="6">CVS-6</strain>
    </source>
</reference>
<dbReference type="SUPFAM" id="SSF47616">
    <property type="entry name" value="GST C-terminal domain-like"/>
    <property type="match status" value="1"/>
</dbReference>
<dbReference type="InterPro" id="IPR040079">
    <property type="entry name" value="Glutathione_S-Trfase"/>
</dbReference>
<dbReference type="SFLD" id="SFLDG01148">
    <property type="entry name" value="Xi_(cytGST)"/>
    <property type="match status" value="1"/>
</dbReference>
<feature type="site" description="Lowers pKa of active site Cys" evidence="3">
    <location>
        <position position="283"/>
    </location>
</feature>
<dbReference type="OrthoDB" id="9769158at2"/>
<feature type="active site" description="Nucleophile" evidence="1">
    <location>
        <position position="52"/>
    </location>
</feature>
<dbReference type="Pfam" id="PF13410">
    <property type="entry name" value="GST_C_2"/>
    <property type="match status" value="1"/>
</dbReference>
<dbReference type="PIRSF" id="PIRSF015753">
    <property type="entry name" value="GST"/>
    <property type="match status" value="1"/>
</dbReference>
<evidence type="ECO:0000313" key="5">
    <source>
        <dbReference type="EMBL" id="RUO63668.1"/>
    </source>
</evidence>
<evidence type="ECO:0000256" key="3">
    <source>
        <dbReference type="PIRSR" id="PIRSR015753-3"/>
    </source>
</evidence>
<dbReference type="EMBL" id="PIPY01000001">
    <property type="protein sequence ID" value="RUO63668.1"/>
    <property type="molecule type" value="Genomic_DNA"/>
</dbReference>
<feature type="domain" description="GST C-terminal" evidence="4">
    <location>
        <begin position="159"/>
        <end position="283"/>
    </location>
</feature>
<sequence>MAGLVNGEWVKGDIADSETKSGSFEREETQFRNWIMPPAESGRYQLFVSYTCPWASRTLIFRKLKGLEDHIPLSIAKPAMGDEGWEYDKPQDAGKHLREVHHHHQLYTATDSDYTGKVSVPILWDRRQGRIVNNESADIIRILNSAFDDLTGNDLDFYPESLRDKIDAWNDLIYPKLNNGVYRAGFAKEQAAYDEAVSEVFEALDRVESHLATRRYLAGVYLTEADWRLFVTLVRFDAAYHGVFKCNIRRIEDYPHLSNYLRELYQWPGVSETVNLEHIKQGYYSIKAVNPTCIVPMGPELDFERAHDRERLPGKGIYQRTGAAQ</sequence>
<dbReference type="Proteomes" id="UP000288259">
    <property type="component" value="Unassembled WGS sequence"/>
</dbReference>
<evidence type="ECO:0000259" key="4">
    <source>
        <dbReference type="PROSITE" id="PS50405"/>
    </source>
</evidence>
<dbReference type="Gene3D" id="3.40.30.10">
    <property type="entry name" value="Glutaredoxin"/>
    <property type="match status" value="1"/>
</dbReference>
<dbReference type="SUPFAM" id="SSF52833">
    <property type="entry name" value="Thioredoxin-like"/>
    <property type="match status" value="1"/>
</dbReference>
<evidence type="ECO:0000256" key="2">
    <source>
        <dbReference type="PIRSR" id="PIRSR015753-2"/>
    </source>
</evidence>
<evidence type="ECO:0000256" key="1">
    <source>
        <dbReference type="PIRSR" id="PIRSR015753-1"/>
    </source>
</evidence>
<proteinExistence type="predicted"/>
<protein>
    <submittedName>
        <fullName evidence="5">Glutathione-dependent reductase</fullName>
    </submittedName>
</protein>
<feature type="active site" description="Proton donor/acceptor" evidence="1">
    <location>
        <position position="182"/>
    </location>
</feature>
<organism evidence="5 6">
    <name type="scientific">Pseudidiomarina insulisalsae</name>
    <dbReference type="NCBI Taxonomy" id="575789"/>
    <lineage>
        <taxon>Bacteria</taxon>
        <taxon>Pseudomonadati</taxon>
        <taxon>Pseudomonadota</taxon>
        <taxon>Gammaproteobacteria</taxon>
        <taxon>Alteromonadales</taxon>
        <taxon>Idiomarinaceae</taxon>
        <taxon>Pseudidiomarina</taxon>
    </lineage>
</organism>
<dbReference type="Gene3D" id="1.20.1050.10">
    <property type="match status" value="1"/>
</dbReference>
<keyword evidence="6" id="KW-1185">Reference proteome</keyword>
<accession>A0A432YQN8</accession>
<dbReference type="InterPro" id="IPR016639">
    <property type="entry name" value="GST_Omega/GSH"/>
</dbReference>
<dbReference type="GO" id="GO:0004364">
    <property type="term" value="F:glutathione transferase activity"/>
    <property type="evidence" value="ECO:0007669"/>
    <property type="project" value="InterPro"/>
</dbReference>
<feature type="binding site" evidence="2">
    <location>
        <position position="85"/>
    </location>
    <ligand>
        <name>glutathione</name>
        <dbReference type="ChEBI" id="CHEBI:57925"/>
    </ligand>
</feature>
<comment type="caution">
    <text evidence="5">The sequence shown here is derived from an EMBL/GenBank/DDBJ whole genome shotgun (WGS) entry which is preliminary data.</text>
</comment>
<dbReference type="RefSeq" id="WP_126753377.1">
    <property type="nucleotide sequence ID" value="NZ_PIPY01000001.1"/>
</dbReference>
<dbReference type="GO" id="GO:0005737">
    <property type="term" value="C:cytoplasm"/>
    <property type="evidence" value="ECO:0007669"/>
    <property type="project" value="TreeGrafter"/>
</dbReference>
<dbReference type="Pfam" id="PF13409">
    <property type="entry name" value="GST_N_2"/>
    <property type="match status" value="1"/>
</dbReference>
<dbReference type="AlphaFoldDB" id="A0A432YQN8"/>
<dbReference type="PANTHER" id="PTHR32419">
    <property type="entry name" value="GLUTATHIONYL-HYDROQUINONE REDUCTASE"/>
    <property type="match status" value="1"/>
</dbReference>
<dbReference type="PROSITE" id="PS50405">
    <property type="entry name" value="GST_CTER"/>
    <property type="match status" value="1"/>
</dbReference>
<dbReference type="PANTHER" id="PTHR32419:SF6">
    <property type="entry name" value="GLUTATHIONE S-TRANSFERASE OMEGA-LIKE 1-RELATED"/>
    <property type="match status" value="1"/>
</dbReference>
<gene>
    <name evidence="5" type="ORF">CWI71_00975</name>
</gene>
<dbReference type="InterPro" id="IPR047047">
    <property type="entry name" value="GST_Omega-like_C"/>
</dbReference>
<feature type="binding site" evidence="2">
    <location>
        <begin position="117"/>
        <end position="120"/>
    </location>
    <ligand>
        <name>glutathione</name>
        <dbReference type="ChEBI" id="CHEBI:57925"/>
    </ligand>
</feature>
<dbReference type="InterPro" id="IPR036282">
    <property type="entry name" value="Glutathione-S-Trfase_C_sf"/>
</dbReference>
<dbReference type="InterPro" id="IPR036249">
    <property type="entry name" value="Thioredoxin-like_sf"/>
</dbReference>
<dbReference type="InterPro" id="IPR004045">
    <property type="entry name" value="Glutathione_S-Trfase_N"/>
</dbReference>
<feature type="binding site" evidence="2">
    <location>
        <begin position="135"/>
        <end position="136"/>
    </location>
    <ligand>
        <name>glutathione</name>
        <dbReference type="ChEBI" id="CHEBI:57925"/>
    </ligand>
</feature>
<dbReference type="SFLD" id="SFLDG01206">
    <property type="entry name" value="Xi.1"/>
    <property type="match status" value="1"/>
</dbReference>
<feature type="site" description="Lowers pKa of active site Cys" evidence="3">
    <location>
        <position position="240"/>
    </location>
</feature>
<dbReference type="SFLD" id="SFLDS00019">
    <property type="entry name" value="Glutathione_Transferase_(cytos"/>
    <property type="match status" value="1"/>
</dbReference>
<evidence type="ECO:0000313" key="6">
    <source>
        <dbReference type="Proteomes" id="UP000288259"/>
    </source>
</evidence>
<dbReference type="InterPro" id="IPR010987">
    <property type="entry name" value="Glutathione-S-Trfase_C-like"/>
</dbReference>